<dbReference type="InterPro" id="IPR010930">
    <property type="entry name" value="Flg_bb/hook_C_dom"/>
</dbReference>
<dbReference type="PANTHER" id="PTHR30033:SF2">
    <property type="entry name" value="FLAGELLAR HOOK PROTEIN"/>
    <property type="match status" value="1"/>
</dbReference>
<evidence type="ECO:0000256" key="3">
    <source>
        <dbReference type="ARBA" id="ARBA00009677"/>
    </source>
</evidence>
<name>A0A344PHM9_9RHOB</name>
<organism evidence="9 10">
    <name type="scientific">Paracoccus suum</name>
    <dbReference type="NCBI Taxonomy" id="2259340"/>
    <lineage>
        <taxon>Bacteria</taxon>
        <taxon>Pseudomonadati</taxon>
        <taxon>Pseudomonadota</taxon>
        <taxon>Alphaproteobacteria</taxon>
        <taxon>Rhodobacterales</taxon>
        <taxon>Paracoccaceae</taxon>
        <taxon>Paracoccus</taxon>
    </lineage>
</organism>
<dbReference type="RefSeq" id="WP_114075203.1">
    <property type="nucleotide sequence ID" value="NZ_CP030918.1"/>
</dbReference>
<dbReference type="Proteomes" id="UP000252023">
    <property type="component" value="Chromosome"/>
</dbReference>
<evidence type="ECO:0000256" key="1">
    <source>
        <dbReference type="ARBA" id="ARBA00004365"/>
    </source>
</evidence>
<evidence type="ECO:0000256" key="2">
    <source>
        <dbReference type="ARBA" id="ARBA00004613"/>
    </source>
</evidence>
<keyword evidence="9" id="KW-0282">Flagellum</keyword>
<dbReference type="KEGG" id="pars:DRW48_03500"/>
<dbReference type="AlphaFoldDB" id="A0A344PHM9"/>
<accession>A0A344PHM9</accession>
<evidence type="ECO:0000313" key="9">
    <source>
        <dbReference type="EMBL" id="AXC48884.1"/>
    </source>
</evidence>
<gene>
    <name evidence="9" type="ORF">DRW48_03500</name>
</gene>
<keyword evidence="9" id="KW-0969">Cilium</keyword>
<evidence type="ECO:0000256" key="5">
    <source>
        <dbReference type="ARBA" id="ARBA00022525"/>
    </source>
</evidence>
<reference evidence="10" key="1">
    <citation type="submission" date="2018-07" db="EMBL/GenBank/DDBJ databases">
        <title>Genome sequencing of Paracoccus sp. SC2-6.</title>
        <authorList>
            <person name="Heo J."/>
            <person name="Kim S.-J."/>
            <person name="Kwon S.-W."/>
        </authorList>
    </citation>
    <scope>NUCLEOTIDE SEQUENCE [LARGE SCALE GENOMIC DNA]</scope>
    <source>
        <strain evidence="10">SC2-6</strain>
    </source>
</reference>
<dbReference type="EMBL" id="CP030918">
    <property type="protein sequence ID" value="AXC48884.1"/>
    <property type="molecule type" value="Genomic_DNA"/>
</dbReference>
<keyword evidence="5" id="KW-0964">Secreted</keyword>
<sequence length="481" mass="49245">MSIASALSSAASGLAAVTRGTEVVAGNVANALTPGYTRREIVLAGLADGGGVRIAAVERIVSAALIGDHRIAGAAQGFSGTVATFRSAMETAIGVPGDGTSLVDRVSDLEAALLSAASRPDNEVRLGAVRLAAGALVSGINTAASAVEDARTSADEGISADVTRLRSALKDVARLNRSIIIDRANGRDAATLMDERQRTIDSIADIVAIREVPRDNGRIALFTAGGATLLDGDEPIDLQFSSAGRVTALMEVETPPVGRLMMNGEPVGDSLMSLFAGGSLQANFAIRDTLAPEVQAGLDAMARDLVERFADPALDPTLATDDPGLFTDAGAATSSASERGLANRLSLTAQLAADGSGDWRLRDGLGATIAGDVGRSTQLSALADRLMASRQTASTGVSPGSRSVAAFASTLSSQASTARVQSANAQARDAAHVDALNSDLLADGVDTDQEMQRLLGLEKAYAANARVIRAADEMIARILEI</sequence>
<protein>
    <recommendedName>
        <fullName evidence="4">Flagellar hook-associated protein 1</fullName>
    </recommendedName>
</protein>
<dbReference type="NCBIfam" id="TIGR02492">
    <property type="entry name" value="flgK_ends"/>
    <property type="match status" value="1"/>
</dbReference>
<comment type="subcellular location">
    <subcellularLocation>
        <location evidence="1">Bacterial flagellum</location>
    </subcellularLocation>
    <subcellularLocation>
        <location evidence="2">Secreted</location>
    </subcellularLocation>
</comment>
<dbReference type="OrthoDB" id="7181295at2"/>
<dbReference type="InterPro" id="IPR053927">
    <property type="entry name" value="FlgK_helical"/>
</dbReference>
<dbReference type="Pfam" id="PF06429">
    <property type="entry name" value="Flg_bbr_C"/>
    <property type="match status" value="1"/>
</dbReference>
<feature type="domain" description="Flagellar hook-associated protein FlgK helical" evidence="8">
    <location>
        <begin position="98"/>
        <end position="309"/>
    </location>
</feature>
<dbReference type="SUPFAM" id="SSF64518">
    <property type="entry name" value="Phase 1 flagellin"/>
    <property type="match status" value="1"/>
</dbReference>
<keyword evidence="9" id="KW-0966">Cell projection</keyword>
<dbReference type="PANTHER" id="PTHR30033">
    <property type="entry name" value="FLAGELLAR HOOK-ASSOCIATED PROTEIN 1"/>
    <property type="match status" value="1"/>
</dbReference>
<dbReference type="GO" id="GO:0009424">
    <property type="term" value="C:bacterial-type flagellum hook"/>
    <property type="evidence" value="ECO:0007669"/>
    <property type="project" value="InterPro"/>
</dbReference>
<evidence type="ECO:0000256" key="4">
    <source>
        <dbReference type="ARBA" id="ARBA00016244"/>
    </source>
</evidence>
<evidence type="ECO:0000256" key="6">
    <source>
        <dbReference type="ARBA" id="ARBA00023143"/>
    </source>
</evidence>
<dbReference type="GO" id="GO:0005576">
    <property type="term" value="C:extracellular region"/>
    <property type="evidence" value="ECO:0007669"/>
    <property type="project" value="UniProtKB-SubCell"/>
</dbReference>
<dbReference type="Pfam" id="PF22638">
    <property type="entry name" value="FlgK_D1"/>
    <property type="match status" value="1"/>
</dbReference>
<evidence type="ECO:0000313" key="10">
    <source>
        <dbReference type="Proteomes" id="UP000252023"/>
    </source>
</evidence>
<feature type="domain" description="Flagellar basal-body/hook protein C-terminal" evidence="7">
    <location>
        <begin position="444"/>
        <end position="480"/>
    </location>
</feature>
<keyword evidence="6" id="KW-0975">Bacterial flagellum</keyword>
<dbReference type="GO" id="GO:0005198">
    <property type="term" value="F:structural molecule activity"/>
    <property type="evidence" value="ECO:0007669"/>
    <property type="project" value="InterPro"/>
</dbReference>
<dbReference type="GO" id="GO:0044780">
    <property type="term" value="P:bacterial-type flagellum assembly"/>
    <property type="evidence" value="ECO:0007669"/>
    <property type="project" value="InterPro"/>
</dbReference>
<proteinExistence type="inferred from homology"/>
<keyword evidence="10" id="KW-1185">Reference proteome</keyword>
<dbReference type="InterPro" id="IPR002371">
    <property type="entry name" value="FlgK"/>
</dbReference>
<evidence type="ECO:0000259" key="7">
    <source>
        <dbReference type="Pfam" id="PF06429"/>
    </source>
</evidence>
<evidence type="ECO:0000259" key="8">
    <source>
        <dbReference type="Pfam" id="PF22638"/>
    </source>
</evidence>
<comment type="similarity">
    <text evidence="3">Belongs to the flagella basal body rod proteins family.</text>
</comment>